<gene>
    <name evidence="1" type="ORF">E5358_08465</name>
</gene>
<name>A0AC61QPT5_9BACT</name>
<sequence length="85" mass="9810">MPQHITVTDYNPAWPDLFEEEAKRIRKILSNNCKALYHIGSTAVPGLAAKPILRLKWWNWSPEKIFDNMDVLCSGNPEGIKQFQK</sequence>
<organism evidence="1 2">
    <name type="scientific">Palleniella muris</name>
    <dbReference type="NCBI Taxonomy" id="3038145"/>
    <lineage>
        <taxon>Bacteria</taxon>
        <taxon>Pseudomonadati</taxon>
        <taxon>Bacteroidota</taxon>
        <taxon>Bacteroidia</taxon>
        <taxon>Bacteroidales</taxon>
        <taxon>Prevotellaceae</taxon>
        <taxon>Palleniella</taxon>
    </lineage>
</organism>
<protein>
    <submittedName>
        <fullName evidence="1">Uncharacterized protein</fullName>
    </submittedName>
</protein>
<dbReference type="EMBL" id="SRZC01000012">
    <property type="protein sequence ID" value="TGX82082.1"/>
    <property type="molecule type" value="Genomic_DNA"/>
</dbReference>
<evidence type="ECO:0000313" key="2">
    <source>
        <dbReference type="Proteomes" id="UP000308886"/>
    </source>
</evidence>
<comment type="caution">
    <text evidence="1">The sequence shown here is derived from an EMBL/GenBank/DDBJ whole genome shotgun (WGS) entry which is preliminary data.</text>
</comment>
<accession>A0AC61QPT5</accession>
<dbReference type="Proteomes" id="UP000308886">
    <property type="component" value="Unassembled WGS sequence"/>
</dbReference>
<reference evidence="1" key="1">
    <citation type="submission" date="2019-04" db="EMBL/GenBank/DDBJ databases">
        <title>Microbes associate with the intestines of laboratory mice.</title>
        <authorList>
            <person name="Navarre W."/>
            <person name="Wong E."/>
            <person name="Huang K."/>
            <person name="Tropini C."/>
            <person name="Ng K."/>
            <person name="Yu B."/>
        </authorList>
    </citation>
    <scope>NUCLEOTIDE SEQUENCE</scope>
    <source>
        <strain evidence="1">NM73_A23</strain>
    </source>
</reference>
<keyword evidence="2" id="KW-1185">Reference proteome</keyword>
<proteinExistence type="predicted"/>
<evidence type="ECO:0000313" key="1">
    <source>
        <dbReference type="EMBL" id="TGX82082.1"/>
    </source>
</evidence>